<feature type="chain" id="PRO_5046446931" evidence="3">
    <location>
        <begin position="29"/>
        <end position="414"/>
    </location>
</feature>
<evidence type="ECO:0000313" key="5">
    <source>
        <dbReference type="Proteomes" id="UP001056255"/>
    </source>
</evidence>
<keyword evidence="3" id="KW-0732">Signal</keyword>
<dbReference type="Pfam" id="PF01547">
    <property type="entry name" value="SBP_bac_1"/>
    <property type="match status" value="1"/>
</dbReference>
<feature type="signal peptide" evidence="3">
    <location>
        <begin position="1"/>
        <end position="28"/>
    </location>
</feature>
<evidence type="ECO:0000256" key="2">
    <source>
        <dbReference type="ARBA" id="ARBA00008520"/>
    </source>
</evidence>
<dbReference type="InterPro" id="IPR006059">
    <property type="entry name" value="SBP"/>
</dbReference>
<sequence>MKDMRTLAKKSMGMISALMLALSGSVTAGTLVINSDASDPAPKKAWAEVIEKFEQANPDITVKYNLYDHEAYKTTIRNWLVTSPPDVVFWYAGNRMKTFVDRGLFEDVSDMWQANGMDKDFASAMPAMSVNGKQYGVPYTYYQWGIYYRKDLFDKYGIAVPKTWEDLVAASKTLKDNGVTPFTIGTKYLWTAAGWFDYLNMRVNGLDFHIDLMDGKVPYTDPRVKAVFEKWNDLVEPGYYLDNHASYSWQEAQPFLYNGEAAMYLMGNFLAANFTDEVRSNMGFFQFPVINANVPKAEDAPMDTLHIPSKAKNKEDARRFLAFVAQPEIQTMINEALLQIPTNNKATPKDDEFLNAGVVMLGEAAGTAQFYDRDTDPAMAKEGMKGFQQYMVHPDRIDKILEKLEKTRKRTFKQ</sequence>
<organism evidence="4 5">
    <name type="scientific">Grimontia kaedaensis</name>
    <dbReference type="NCBI Taxonomy" id="2872157"/>
    <lineage>
        <taxon>Bacteria</taxon>
        <taxon>Pseudomonadati</taxon>
        <taxon>Pseudomonadota</taxon>
        <taxon>Gammaproteobacteria</taxon>
        <taxon>Vibrionales</taxon>
        <taxon>Vibrionaceae</taxon>
        <taxon>Grimontia</taxon>
    </lineage>
</organism>
<protein>
    <submittedName>
        <fullName evidence="4">Extracellular solute-binding protein</fullName>
    </submittedName>
</protein>
<keyword evidence="5" id="KW-1185">Reference proteome</keyword>
<evidence type="ECO:0000256" key="3">
    <source>
        <dbReference type="SAM" id="SignalP"/>
    </source>
</evidence>
<dbReference type="PANTHER" id="PTHR43649">
    <property type="entry name" value="ARABINOSE-BINDING PROTEIN-RELATED"/>
    <property type="match status" value="1"/>
</dbReference>
<comment type="subcellular location">
    <subcellularLocation>
        <location evidence="1">Periplasm</location>
    </subcellularLocation>
</comment>
<dbReference type="SUPFAM" id="SSF53850">
    <property type="entry name" value="Periplasmic binding protein-like II"/>
    <property type="match status" value="1"/>
</dbReference>
<evidence type="ECO:0000256" key="1">
    <source>
        <dbReference type="ARBA" id="ARBA00004418"/>
    </source>
</evidence>
<dbReference type="Proteomes" id="UP001056255">
    <property type="component" value="Chromosome II"/>
</dbReference>
<reference evidence="4" key="1">
    <citation type="submission" date="2021-08" db="EMBL/GenBank/DDBJ databases">
        <authorList>
            <person name="Sakaguchi M."/>
            <person name="Kikuchi T."/>
            <person name="Urbanczyk H."/>
        </authorList>
    </citation>
    <scope>NUCLEOTIDE SEQUENCE</scope>
    <source>
        <strain evidence="4">020920N</strain>
    </source>
</reference>
<evidence type="ECO:0000313" key="4">
    <source>
        <dbReference type="EMBL" id="USH04979.1"/>
    </source>
</evidence>
<dbReference type="Gene3D" id="3.40.190.10">
    <property type="entry name" value="Periplasmic binding protein-like II"/>
    <property type="match status" value="2"/>
</dbReference>
<dbReference type="EMBL" id="CP082276">
    <property type="protein sequence ID" value="USH04979.1"/>
    <property type="molecule type" value="Genomic_DNA"/>
</dbReference>
<proteinExistence type="inferred from homology"/>
<dbReference type="InterPro" id="IPR050490">
    <property type="entry name" value="Bact_solute-bd_prot1"/>
</dbReference>
<name>A0ABY4X154_9GAMM</name>
<accession>A0ABY4X154</accession>
<comment type="similarity">
    <text evidence="2">Belongs to the bacterial solute-binding protein 1 family.</text>
</comment>
<gene>
    <name evidence="4" type="ORF">K6Q96_17250</name>
</gene>